<evidence type="ECO:0000259" key="2">
    <source>
        <dbReference type="Pfam" id="PF10373"/>
    </source>
</evidence>
<accession>A0A0C3QNF4</accession>
<feature type="compositionally biased region" description="Low complexity" evidence="1">
    <location>
        <begin position="353"/>
        <end position="363"/>
    </location>
</feature>
<proteinExistence type="predicted"/>
<evidence type="ECO:0000256" key="1">
    <source>
        <dbReference type="SAM" id="MobiDB-lite"/>
    </source>
</evidence>
<dbReference type="CDD" id="cd09880">
    <property type="entry name" value="PIN_Smg5-6-like"/>
    <property type="match status" value="1"/>
</dbReference>
<feature type="compositionally biased region" description="Low complexity" evidence="1">
    <location>
        <begin position="587"/>
        <end position="598"/>
    </location>
</feature>
<dbReference type="InterPro" id="IPR002716">
    <property type="entry name" value="PIN_dom"/>
</dbReference>
<dbReference type="InterPro" id="IPR045153">
    <property type="entry name" value="Est1/Ebs1-like"/>
</dbReference>
<dbReference type="PANTHER" id="PTHR15696:SF0">
    <property type="entry name" value="TELOMERASE-BINDING PROTEIN EST1A"/>
    <property type="match status" value="1"/>
</dbReference>
<dbReference type="STRING" id="1051891.A0A0C3QNF4"/>
<sequence length="1124" mass="124368">MIASRPQHPGRLFNPNTDPIPSRSSRAHHHQLHRDNIEVDSDASSGVGPSSRAATHGRRRAAAAAHPPPPPQAAQQSTSSPHQQLPQQPPPTRQLFDPRHDDPLRFHALTRGAGVPSKPPSGGYISASATSASDAQSLGSNLTLTSNTTSSSASNPYSPGNSRDLGGNRLWYEQMKRMYRDIAHLEEALLKENVVVEEDVDSRHSVMVQPSRATEERWPRLVREHKQLAELCHNFLSFALKPQVPASLQTLPAKYNIPARLWNHGFQRLLMALRRASSSSIVALEQLSSLIIYAYGFYTSLLEEENLAQFRILWLEALGDLSRYQMAVIAHVQEGTGGASSSKAAAALAATAASSSSPPSSSPGVSRMEESPLPSIGAHAAAELELEDDRELWRRNAREWYTKGIKDTPGQGRLHHHLGLVSADAEGEELRAVYHFAKSLVSHHPCDAARESILPLFSVAKQSARYSPSSPAPSIFLLLQGMLFTRIQLDDFYPTVARLRERIQLNPEEVTEAEWTMMAMLNISAIMDYGRGEGVLRKVCGWMSSSSAGGLSAANGQTGVPKPTSSRTGRPASGRRGESEDAMQVDSTTPGSSSTTPVVVVNEPEVQMADAASSLQGPMEALSTSRPPAEELPYTAQLALHLTFELLLHTMRHPYIRSKSPFRPDSVNPYLTTVFTFLATVFRNEIALQILEKHVPWNELTPFFTQIYQKTTSSRSGSGSVHLDDEGSKTSKWFGSAPLPEDWCLRGSEWVRRVYERGFWRTSTSSSSSKSEAGITSEMDVLIPPVCPQDDDLDGAVEGENDAILNVNWTDPRYKRLRWSVETIVRSVDGLIWLGEGREKCVGVVPPLLNKVEMWMAEKQREAELERQRMERMARMTRPYSDSMEVDEEDMFDEDEDEDDPRDSEEVRALKARRRYLRSLQSPAVVHRSRPAPRPSRKAKPNRPLLQVAPGYTILVCDTNILLGSLPMVSELVASGRWTFVVPLAVVTELDGLSNQPTDLGRAAAEALTYLITAVQTQSTSLKVQTSKGNYLKSLSIRSEATTLGEGERNMDDLIVRSALWQLDHFVDRTGLLIASRNAVKRTDKTSKVVLLTFDRMMRVKARSRQLDAADEKDMAAIFGSAKY</sequence>
<dbReference type="GO" id="GO:0042162">
    <property type="term" value="F:telomeric DNA binding"/>
    <property type="evidence" value="ECO:0007669"/>
    <property type="project" value="TreeGrafter"/>
</dbReference>
<feature type="region of interest" description="Disordered" evidence="1">
    <location>
        <begin position="878"/>
        <end position="906"/>
    </location>
</feature>
<dbReference type="SUPFAM" id="SSF48452">
    <property type="entry name" value="TPR-like"/>
    <property type="match status" value="1"/>
</dbReference>
<feature type="region of interest" description="Disordered" evidence="1">
    <location>
        <begin position="353"/>
        <end position="372"/>
    </location>
</feature>
<reference evidence="4 5" key="1">
    <citation type="submission" date="2014-04" db="EMBL/GenBank/DDBJ databases">
        <authorList>
            <consortium name="DOE Joint Genome Institute"/>
            <person name="Kuo A."/>
            <person name="Girlanda M."/>
            <person name="Perotto S."/>
            <person name="Kohler A."/>
            <person name="Nagy L.G."/>
            <person name="Floudas D."/>
            <person name="Copeland A."/>
            <person name="Barry K.W."/>
            <person name="Cichocki N."/>
            <person name="Veneault-Fourrey C."/>
            <person name="LaButti K."/>
            <person name="Lindquist E.A."/>
            <person name="Lipzen A."/>
            <person name="Lundell T."/>
            <person name="Morin E."/>
            <person name="Murat C."/>
            <person name="Sun H."/>
            <person name="Tunlid A."/>
            <person name="Henrissat B."/>
            <person name="Grigoriev I.V."/>
            <person name="Hibbett D.S."/>
            <person name="Martin F."/>
            <person name="Nordberg H.P."/>
            <person name="Cantor M.N."/>
            <person name="Hua S.X."/>
        </authorList>
    </citation>
    <scope>NUCLEOTIDE SEQUENCE [LARGE SCALE GENOMIC DNA]</scope>
    <source>
        <strain evidence="4 5">MUT 4182</strain>
    </source>
</reference>
<feature type="region of interest" description="Disordered" evidence="1">
    <location>
        <begin position="1"/>
        <end position="100"/>
    </location>
</feature>
<dbReference type="GO" id="GO:0000184">
    <property type="term" value="P:nuclear-transcribed mRNA catabolic process, nonsense-mediated decay"/>
    <property type="evidence" value="ECO:0007669"/>
    <property type="project" value="TreeGrafter"/>
</dbReference>
<feature type="region of interest" description="Disordered" evidence="1">
    <location>
        <begin position="138"/>
        <end position="167"/>
    </location>
</feature>
<dbReference type="InterPro" id="IPR011990">
    <property type="entry name" value="TPR-like_helical_dom_sf"/>
</dbReference>
<dbReference type="OrthoDB" id="2017974at2759"/>
<feature type="region of interest" description="Disordered" evidence="1">
    <location>
        <begin position="110"/>
        <end position="129"/>
    </location>
</feature>
<dbReference type="Proteomes" id="UP000054248">
    <property type="component" value="Unassembled WGS sequence"/>
</dbReference>
<evidence type="ECO:0000259" key="3">
    <source>
        <dbReference type="Pfam" id="PF13638"/>
    </source>
</evidence>
<keyword evidence="5" id="KW-1185">Reference proteome</keyword>
<dbReference type="HOGENOM" id="CLU_003327_0_0_1"/>
<dbReference type="Pfam" id="PF13638">
    <property type="entry name" value="PIN_4"/>
    <property type="match status" value="1"/>
</dbReference>
<evidence type="ECO:0000313" key="4">
    <source>
        <dbReference type="EMBL" id="KIO34730.1"/>
    </source>
</evidence>
<dbReference type="EMBL" id="KN822942">
    <property type="protein sequence ID" value="KIO34730.1"/>
    <property type="molecule type" value="Genomic_DNA"/>
</dbReference>
<dbReference type="AlphaFoldDB" id="A0A0C3QNF4"/>
<dbReference type="Pfam" id="PF10373">
    <property type="entry name" value="EST1_DNA_bind"/>
    <property type="match status" value="1"/>
</dbReference>
<reference evidence="5" key="2">
    <citation type="submission" date="2015-01" db="EMBL/GenBank/DDBJ databases">
        <title>Evolutionary Origins and Diversification of the Mycorrhizal Mutualists.</title>
        <authorList>
            <consortium name="DOE Joint Genome Institute"/>
            <consortium name="Mycorrhizal Genomics Consortium"/>
            <person name="Kohler A."/>
            <person name="Kuo A."/>
            <person name="Nagy L.G."/>
            <person name="Floudas D."/>
            <person name="Copeland A."/>
            <person name="Barry K.W."/>
            <person name="Cichocki N."/>
            <person name="Veneault-Fourrey C."/>
            <person name="LaButti K."/>
            <person name="Lindquist E.A."/>
            <person name="Lipzen A."/>
            <person name="Lundell T."/>
            <person name="Morin E."/>
            <person name="Murat C."/>
            <person name="Riley R."/>
            <person name="Ohm R."/>
            <person name="Sun H."/>
            <person name="Tunlid A."/>
            <person name="Henrissat B."/>
            <person name="Grigoriev I.V."/>
            <person name="Hibbett D.S."/>
            <person name="Martin F."/>
        </authorList>
    </citation>
    <scope>NUCLEOTIDE SEQUENCE [LARGE SCALE GENOMIC DNA]</scope>
    <source>
        <strain evidence="5">MUT 4182</strain>
    </source>
</reference>
<name>A0A0C3QNF4_9AGAM</name>
<evidence type="ECO:0000313" key="5">
    <source>
        <dbReference type="Proteomes" id="UP000054248"/>
    </source>
</evidence>
<protein>
    <recommendedName>
        <fullName evidence="6">PIN domain-containing protein</fullName>
    </recommendedName>
</protein>
<organism evidence="4 5">
    <name type="scientific">Tulasnella calospora MUT 4182</name>
    <dbReference type="NCBI Taxonomy" id="1051891"/>
    <lineage>
        <taxon>Eukaryota</taxon>
        <taxon>Fungi</taxon>
        <taxon>Dikarya</taxon>
        <taxon>Basidiomycota</taxon>
        <taxon>Agaricomycotina</taxon>
        <taxon>Agaricomycetes</taxon>
        <taxon>Cantharellales</taxon>
        <taxon>Tulasnellaceae</taxon>
        <taxon>Tulasnella</taxon>
    </lineage>
</organism>
<dbReference type="GO" id="GO:0005697">
    <property type="term" value="C:telomerase holoenzyme complex"/>
    <property type="evidence" value="ECO:0007669"/>
    <property type="project" value="TreeGrafter"/>
</dbReference>
<feature type="region of interest" description="Disordered" evidence="1">
    <location>
        <begin position="924"/>
        <end position="944"/>
    </location>
</feature>
<feature type="compositionally biased region" description="Basic residues" evidence="1">
    <location>
        <begin position="927"/>
        <end position="941"/>
    </location>
</feature>
<feature type="domain" description="DNA/RNA-binding" evidence="2">
    <location>
        <begin position="397"/>
        <end position="521"/>
    </location>
</feature>
<feature type="compositionally biased region" description="Low complexity" evidence="1">
    <location>
        <begin position="138"/>
        <end position="162"/>
    </location>
</feature>
<dbReference type="InterPro" id="IPR018834">
    <property type="entry name" value="DNA/RNA-bd_Est1-type"/>
</dbReference>
<feature type="compositionally biased region" description="Acidic residues" evidence="1">
    <location>
        <begin position="884"/>
        <end position="903"/>
    </location>
</feature>
<feature type="compositionally biased region" description="Polar residues" evidence="1">
    <location>
        <begin position="14"/>
        <end position="24"/>
    </location>
</feature>
<dbReference type="PANTHER" id="PTHR15696">
    <property type="entry name" value="SMG-7 SUPPRESSOR WITH MORPHOLOGICAL EFFECT ON GENITALIA PROTEIN 7"/>
    <property type="match status" value="1"/>
</dbReference>
<dbReference type="Gene3D" id="3.40.50.1010">
    <property type="entry name" value="5'-nuclease"/>
    <property type="match status" value="1"/>
</dbReference>
<gene>
    <name evidence="4" type="ORF">M407DRAFT_63790</name>
</gene>
<feature type="compositionally biased region" description="Low complexity" evidence="1">
    <location>
        <begin position="73"/>
        <end position="86"/>
    </location>
</feature>
<evidence type="ECO:0008006" key="6">
    <source>
        <dbReference type="Google" id="ProtNLM"/>
    </source>
</evidence>
<feature type="domain" description="PIN" evidence="3">
    <location>
        <begin position="955"/>
        <end position="1111"/>
    </location>
</feature>
<feature type="region of interest" description="Disordered" evidence="1">
    <location>
        <begin position="548"/>
        <end position="598"/>
    </location>
</feature>
<dbReference type="Gene3D" id="1.25.40.10">
    <property type="entry name" value="Tetratricopeptide repeat domain"/>
    <property type="match status" value="1"/>
</dbReference>
<dbReference type="GO" id="GO:0070034">
    <property type="term" value="F:telomerase RNA binding"/>
    <property type="evidence" value="ECO:0007669"/>
    <property type="project" value="TreeGrafter"/>
</dbReference>